<dbReference type="Gene3D" id="3.40.630.30">
    <property type="match status" value="1"/>
</dbReference>
<dbReference type="EMBL" id="FNIX01000001">
    <property type="protein sequence ID" value="SDN99943.1"/>
    <property type="molecule type" value="Genomic_DNA"/>
</dbReference>
<proteinExistence type="predicted"/>
<dbReference type="RefSeq" id="WP_176959569.1">
    <property type="nucleotide sequence ID" value="NZ_FNIX01000001.1"/>
</dbReference>
<evidence type="ECO:0000313" key="4">
    <source>
        <dbReference type="Proteomes" id="UP000199691"/>
    </source>
</evidence>
<organism evidence="3 4">
    <name type="scientific">Lentzea jiangxiensis</name>
    <dbReference type="NCBI Taxonomy" id="641025"/>
    <lineage>
        <taxon>Bacteria</taxon>
        <taxon>Bacillati</taxon>
        <taxon>Actinomycetota</taxon>
        <taxon>Actinomycetes</taxon>
        <taxon>Pseudonocardiales</taxon>
        <taxon>Pseudonocardiaceae</taxon>
        <taxon>Lentzea</taxon>
    </lineage>
</organism>
<feature type="region of interest" description="Disordered" evidence="1">
    <location>
        <begin position="125"/>
        <end position="148"/>
    </location>
</feature>
<protein>
    <recommendedName>
        <fullName evidence="2">N-acetyltransferase domain-containing protein</fullName>
    </recommendedName>
</protein>
<gene>
    <name evidence="3" type="ORF">SAMN05421507_101996</name>
</gene>
<dbReference type="InterPro" id="IPR000182">
    <property type="entry name" value="GNAT_dom"/>
</dbReference>
<dbReference type="Proteomes" id="UP000199691">
    <property type="component" value="Unassembled WGS sequence"/>
</dbReference>
<feature type="domain" description="N-acetyltransferase" evidence="2">
    <location>
        <begin position="1"/>
        <end position="148"/>
    </location>
</feature>
<keyword evidence="4" id="KW-1185">Reference proteome</keyword>
<dbReference type="AlphaFoldDB" id="A0A1H0FZ68"/>
<dbReference type="InterPro" id="IPR016181">
    <property type="entry name" value="Acyl_CoA_acyltransferase"/>
</dbReference>
<dbReference type="SUPFAM" id="SSF55729">
    <property type="entry name" value="Acyl-CoA N-acyltransferases (Nat)"/>
    <property type="match status" value="1"/>
</dbReference>
<evidence type="ECO:0000313" key="3">
    <source>
        <dbReference type="EMBL" id="SDN99943.1"/>
    </source>
</evidence>
<evidence type="ECO:0000256" key="1">
    <source>
        <dbReference type="SAM" id="MobiDB-lite"/>
    </source>
</evidence>
<accession>A0A1H0FZ68</accession>
<sequence>MLEITALDLGDTAALDAYADVRIAAQAVDRPDEPAPARERIIASLREANPDFSEVLRFVARRDGEGVGSATIGLLGGVNARLAVGPVTVHPRHRRRGVGTALLEAVLPRLRAHGRDVLASWGSPRAARASTGPSRAGSAWPRRGCCRR</sequence>
<dbReference type="STRING" id="641025.SAMN05421507_101996"/>
<dbReference type="GO" id="GO:0016747">
    <property type="term" value="F:acyltransferase activity, transferring groups other than amino-acyl groups"/>
    <property type="evidence" value="ECO:0007669"/>
    <property type="project" value="InterPro"/>
</dbReference>
<evidence type="ECO:0000259" key="2">
    <source>
        <dbReference type="PROSITE" id="PS51186"/>
    </source>
</evidence>
<dbReference type="CDD" id="cd04301">
    <property type="entry name" value="NAT_SF"/>
    <property type="match status" value="1"/>
</dbReference>
<dbReference type="PROSITE" id="PS51186">
    <property type="entry name" value="GNAT"/>
    <property type="match status" value="1"/>
</dbReference>
<name>A0A1H0FZ68_9PSEU</name>
<dbReference type="Pfam" id="PF00583">
    <property type="entry name" value="Acetyltransf_1"/>
    <property type="match status" value="1"/>
</dbReference>
<reference evidence="4" key="1">
    <citation type="submission" date="2016-10" db="EMBL/GenBank/DDBJ databases">
        <authorList>
            <person name="Varghese N."/>
            <person name="Submissions S."/>
        </authorList>
    </citation>
    <scope>NUCLEOTIDE SEQUENCE [LARGE SCALE GENOMIC DNA]</scope>
    <source>
        <strain evidence="4">CGMCC 4.6609</strain>
    </source>
</reference>